<evidence type="ECO:0000256" key="2">
    <source>
        <dbReference type="ARBA" id="ARBA00022723"/>
    </source>
</evidence>
<evidence type="ECO:0000313" key="10">
    <source>
        <dbReference type="Proteomes" id="UP000184499"/>
    </source>
</evidence>
<evidence type="ECO:0000256" key="5">
    <source>
        <dbReference type="ARBA" id="ARBA00023049"/>
    </source>
</evidence>
<organism evidence="9 10">
    <name type="scientific">Aspergillus brasiliensis (strain CBS 101740 / IMI 381727 / IBT 21946)</name>
    <dbReference type="NCBI Taxonomy" id="767769"/>
    <lineage>
        <taxon>Eukaryota</taxon>
        <taxon>Fungi</taxon>
        <taxon>Dikarya</taxon>
        <taxon>Ascomycota</taxon>
        <taxon>Pezizomycotina</taxon>
        <taxon>Eurotiomycetes</taxon>
        <taxon>Eurotiomycetidae</taxon>
        <taxon>Eurotiales</taxon>
        <taxon>Aspergillaceae</taxon>
        <taxon>Aspergillus</taxon>
        <taxon>Aspergillus subgen. Circumdati</taxon>
    </lineage>
</organism>
<name>A0A1L9UGK8_ASPBC</name>
<dbReference type="OMA" id="ACFDFRY"/>
<feature type="compositionally biased region" description="Basic and acidic residues" evidence="7">
    <location>
        <begin position="380"/>
        <end position="403"/>
    </location>
</feature>
<sequence length="410" mass="46958">MFRLPIVRAFPRVSPQPATAPSLLHSTRIPSHIPRSTPLTRSFSSRTTRGTSSPVFLPSKYVIRQSQSRSFSESARSCARGNARYNRFNEPQFPELQNGEHWQAWLVLIVVGGSFYFYNLETVELTGRTRFNCVSEDLEKQMGEHEYQQILKQAQGRILPPWHFVSQEVTKVFEQLIAHTPVQSTNWEVHVINDMSQQNAFVLPNGKVFVYTGILPVCGNADGLAAVLGHEIAHVLAHHQAERMSHSIPSVLLTYGLVYLFGTLGHFASQMLDWSVNLPNTRVQEAEADNIGLMLMAKACYNPRAVVDFWQHMHKTERIRVPEFMSTHPSSFNRMQSMSERLYKAESLYENSGCHMIRGYIPEFTDAVDQYGNQPSRSPPEQHHQQRVQYDRGHHTRVHRDDSSDGEYFF</sequence>
<keyword evidence="5 6" id="KW-0482">Metalloprotease</keyword>
<protein>
    <recommendedName>
        <fullName evidence="8">Peptidase M48 domain-containing protein</fullName>
    </recommendedName>
</protein>
<feature type="region of interest" description="Disordered" evidence="7">
    <location>
        <begin position="368"/>
        <end position="410"/>
    </location>
</feature>
<dbReference type="AlphaFoldDB" id="A0A1L9UGK8"/>
<dbReference type="InterPro" id="IPR001915">
    <property type="entry name" value="Peptidase_M48"/>
</dbReference>
<evidence type="ECO:0000256" key="3">
    <source>
        <dbReference type="ARBA" id="ARBA00022801"/>
    </source>
</evidence>
<comment type="similarity">
    <text evidence="6">Belongs to the peptidase M48 family.</text>
</comment>
<dbReference type="PANTHER" id="PTHR22726">
    <property type="entry name" value="METALLOENDOPEPTIDASE OMA1"/>
    <property type="match status" value="1"/>
</dbReference>
<reference evidence="10" key="1">
    <citation type="journal article" date="2017" name="Genome Biol.">
        <title>Comparative genomics reveals high biological diversity and specific adaptations in the industrially and medically important fungal genus Aspergillus.</title>
        <authorList>
            <person name="de Vries R.P."/>
            <person name="Riley R."/>
            <person name="Wiebenga A."/>
            <person name="Aguilar-Osorio G."/>
            <person name="Amillis S."/>
            <person name="Uchima C.A."/>
            <person name="Anderluh G."/>
            <person name="Asadollahi M."/>
            <person name="Askin M."/>
            <person name="Barry K."/>
            <person name="Battaglia E."/>
            <person name="Bayram O."/>
            <person name="Benocci T."/>
            <person name="Braus-Stromeyer S.A."/>
            <person name="Caldana C."/>
            <person name="Canovas D."/>
            <person name="Cerqueira G.C."/>
            <person name="Chen F."/>
            <person name="Chen W."/>
            <person name="Choi C."/>
            <person name="Clum A."/>
            <person name="Dos Santos R.A."/>
            <person name="Damasio A.R."/>
            <person name="Diallinas G."/>
            <person name="Emri T."/>
            <person name="Fekete E."/>
            <person name="Flipphi M."/>
            <person name="Freyberg S."/>
            <person name="Gallo A."/>
            <person name="Gournas C."/>
            <person name="Habgood R."/>
            <person name="Hainaut M."/>
            <person name="Harispe M.L."/>
            <person name="Henrissat B."/>
            <person name="Hilden K.S."/>
            <person name="Hope R."/>
            <person name="Hossain A."/>
            <person name="Karabika E."/>
            <person name="Karaffa L."/>
            <person name="Karanyi Z."/>
            <person name="Krasevec N."/>
            <person name="Kuo A."/>
            <person name="Kusch H."/>
            <person name="LaButti K."/>
            <person name="Lagendijk E.L."/>
            <person name="Lapidus A."/>
            <person name="Levasseur A."/>
            <person name="Lindquist E."/>
            <person name="Lipzen A."/>
            <person name="Logrieco A.F."/>
            <person name="MacCabe A."/>
            <person name="Maekelae M.R."/>
            <person name="Malavazi I."/>
            <person name="Melin P."/>
            <person name="Meyer V."/>
            <person name="Mielnichuk N."/>
            <person name="Miskei M."/>
            <person name="Molnar A.P."/>
            <person name="Mule G."/>
            <person name="Ngan C.Y."/>
            <person name="Orejas M."/>
            <person name="Orosz E."/>
            <person name="Ouedraogo J.P."/>
            <person name="Overkamp K.M."/>
            <person name="Park H.-S."/>
            <person name="Perrone G."/>
            <person name="Piumi F."/>
            <person name="Punt P.J."/>
            <person name="Ram A.F."/>
            <person name="Ramon A."/>
            <person name="Rauscher S."/>
            <person name="Record E."/>
            <person name="Riano-Pachon D.M."/>
            <person name="Robert V."/>
            <person name="Roehrig J."/>
            <person name="Ruller R."/>
            <person name="Salamov A."/>
            <person name="Salih N.S."/>
            <person name="Samson R.A."/>
            <person name="Sandor E."/>
            <person name="Sanguinetti M."/>
            <person name="Schuetze T."/>
            <person name="Sepcic K."/>
            <person name="Shelest E."/>
            <person name="Sherlock G."/>
            <person name="Sophianopoulou V."/>
            <person name="Squina F.M."/>
            <person name="Sun H."/>
            <person name="Susca A."/>
            <person name="Todd R.B."/>
            <person name="Tsang A."/>
            <person name="Unkles S.E."/>
            <person name="van de Wiele N."/>
            <person name="van Rossen-Uffink D."/>
            <person name="Oliveira J.V."/>
            <person name="Vesth T.C."/>
            <person name="Visser J."/>
            <person name="Yu J.-H."/>
            <person name="Zhou M."/>
            <person name="Andersen M.R."/>
            <person name="Archer D.B."/>
            <person name="Baker S.E."/>
            <person name="Benoit I."/>
            <person name="Brakhage A.A."/>
            <person name="Braus G.H."/>
            <person name="Fischer R."/>
            <person name="Frisvad J.C."/>
            <person name="Goldman G.H."/>
            <person name="Houbraken J."/>
            <person name="Oakley B."/>
            <person name="Pocsi I."/>
            <person name="Scazzocchio C."/>
            <person name="Seiboth B."/>
            <person name="vanKuyk P.A."/>
            <person name="Wortman J."/>
            <person name="Dyer P.S."/>
            <person name="Grigoriev I.V."/>
        </authorList>
    </citation>
    <scope>NUCLEOTIDE SEQUENCE [LARGE SCALE GENOMIC DNA]</scope>
    <source>
        <strain evidence="10">CBS 101740 / IMI 381727 / IBT 21946</strain>
    </source>
</reference>
<evidence type="ECO:0000256" key="7">
    <source>
        <dbReference type="SAM" id="MobiDB-lite"/>
    </source>
</evidence>
<dbReference type="STRING" id="767769.A0A1L9UGK8"/>
<dbReference type="CDD" id="cd07331">
    <property type="entry name" value="M48C_Oma1_like"/>
    <property type="match status" value="1"/>
</dbReference>
<dbReference type="Gene3D" id="3.30.2010.10">
    <property type="entry name" value="Metalloproteases ('zincins'), catalytic domain"/>
    <property type="match status" value="1"/>
</dbReference>
<dbReference type="GeneID" id="93570404"/>
<comment type="cofactor">
    <cofactor evidence="6">
        <name>Zn(2+)</name>
        <dbReference type="ChEBI" id="CHEBI:29105"/>
    </cofactor>
    <text evidence="6">Binds 1 zinc ion per subunit.</text>
</comment>
<evidence type="ECO:0000256" key="6">
    <source>
        <dbReference type="RuleBase" id="RU003983"/>
    </source>
</evidence>
<feature type="domain" description="Peptidase M48" evidence="8">
    <location>
        <begin position="167"/>
        <end position="341"/>
    </location>
</feature>
<keyword evidence="1 6" id="KW-0645">Protease</keyword>
<dbReference type="GO" id="GO:0005743">
    <property type="term" value="C:mitochondrial inner membrane"/>
    <property type="evidence" value="ECO:0007669"/>
    <property type="project" value="TreeGrafter"/>
</dbReference>
<proteinExistence type="inferred from homology"/>
<dbReference type="VEuPathDB" id="FungiDB:ASPBRDRAFT_126940"/>
<evidence type="ECO:0000313" key="9">
    <source>
        <dbReference type="EMBL" id="OJJ70819.1"/>
    </source>
</evidence>
<accession>A0A1L9UGK8</accession>
<keyword evidence="10" id="KW-1185">Reference proteome</keyword>
<evidence type="ECO:0000256" key="4">
    <source>
        <dbReference type="ARBA" id="ARBA00022833"/>
    </source>
</evidence>
<gene>
    <name evidence="9" type="ORF">ASPBRDRAFT_126940</name>
</gene>
<keyword evidence="3 6" id="KW-0378">Hydrolase</keyword>
<dbReference type="Proteomes" id="UP000184499">
    <property type="component" value="Unassembled WGS sequence"/>
</dbReference>
<dbReference type="GO" id="GO:0046872">
    <property type="term" value="F:metal ion binding"/>
    <property type="evidence" value="ECO:0007669"/>
    <property type="project" value="UniProtKB-KW"/>
</dbReference>
<dbReference type="Pfam" id="PF01435">
    <property type="entry name" value="Peptidase_M48"/>
    <property type="match status" value="1"/>
</dbReference>
<keyword evidence="2" id="KW-0479">Metal-binding</keyword>
<dbReference type="InterPro" id="IPR051156">
    <property type="entry name" value="Mito/Outer_Membr_Metalloprot"/>
</dbReference>
<dbReference type="GO" id="GO:0034982">
    <property type="term" value="P:mitochondrial protein processing"/>
    <property type="evidence" value="ECO:0007669"/>
    <property type="project" value="TreeGrafter"/>
</dbReference>
<dbReference type="GO" id="GO:0004222">
    <property type="term" value="F:metalloendopeptidase activity"/>
    <property type="evidence" value="ECO:0007669"/>
    <property type="project" value="InterPro"/>
</dbReference>
<dbReference type="PANTHER" id="PTHR22726:SF1">
    <property type="entry name" value="METALLOENDOPEPTIDASE OMA1, MITOCHONDRIAL"/>
    <property type="match status" value="1"/>
</dbReference>
<dbReference type="EMBL" id="KV878685">
    <property type="protein sequence ID" value="OJJ70819.1"/>
    <property type="molecule type" value="Genomic_DNA"/>
</dbReference>
<evidence type="ECO:0000256" key="1">
    <source>
        <dbReference type="ARBA" id="ARBA00022670"/>
    </source>
</evidence>
<dbReference type="GO" id="GO:0006515">
    <property type="term" value="P:protein quality control for misfolded or incompletely synthesized proteins"/>
    <property type="evidence" value="ECO:0007669"/>
    <property type="project" value="TreeGrafter"/>
</dbReference>
<evidence type="ECO:0000259" key="8">
    <source>
        <dbReference type="Pfam" id="PF01435"/>
    </source>
</evidence>
<dbReference type="RefSeq" id="XP_067478067.1">
    <property type="nucleotide sequence ID" value="XM_067617916.1"/>
</dbReference>
<keyword evidence="4 6" id="KW-0862">Zinc</keyword>
<dbReference type="OrthoDB" id="7464992at2759"/>